<dbReference type="SUPFAM" id="SSF52540">
    <property type="entry name" value="P-loop containing nucleoside triphosphate hydrolases"/>
    <property type="match status" value="1"/>
</dbReference>
<proteinExistence type="predicted"/>
<name>A0A560FFI7_9PROT</name>
<dbReference type="Gene3D" id="3.40.50.300">
    <property type="entry name" value="P-loop containing nucleotide triphosphate hydrolases"/>
    <property type="match status" value="1"/>
</dbReference>
<reference evidence="1 2" key="1">
    <citation type="submission" date="2019-06" db="EMBL/GenBank/DDBJ databases">
        <title>Genomic Encyclopedia of Type Strains, Phase IV (KMG-V): Genome sequencing to study the core and pangenomes of soil and plant-associated prokaryotes.</title>
        <authorList>
            <person name="Whitman W."/>
        </authorList>
    </citation>
    <scope>NUCLEOTIDE SEQUENCE [LARGE SCALE GENOMIC DNA]</scope>
    <source>
        <strain evidence="1 2">BR 11880</strain>
    </source>
</reference>
<sequence length="266" mass="28849">MTASLDLVEGLLRRRLDAVPRRPFILGICGAQGSGKSTLADGLAQRLAASGLRIAVLSLDDLYLTKEERQDLARAVHPLLATRGVPGTHDVGLGLAVLDGLGMPGRTLLPRFDKAVDSRAAEGVWVEGPVDVVLFEGWCVGAVPQAAADLGPPVNELERDRDAGGEWRRYVNAALAGDYQRLFGRLDALVLLAAPDFAVVRGWRIQQEEGLRAKLRAAGKPTDGTMTDDQVSRFIQFYERLTRHILAEMPGRADLTLRLDAARQVV</sequence>
<dbReference type="Proteomes" id="UP000319859">
    <property type="component" value="Unassembled WGS sequence"/>
</dbReference>
<protein>
    <submittedName>
        <fullName evidence="1">D-glycerate 3-kinase</fullName>
    </submittedName>
</protein>
<dbReference type="RefSeq" id="WP_145750485.1">
    <property type="nucleotide sequence ID" value="NZ_VITN01000007.1"/>
</dbReference>
<accession>A0A560FFI7</accession>
<dbReference type="OrthoDB" id="455474at2"/>
<dbReference type="InterPro" id="IPR027417">
    <property type="entry name" value="P-loop_NTPase"/>
</dbReference>
<dbReference type="EMBL" id="VITN01000007">
    <property type="protein sequence ID" value="TWB20366.1"/>
    <property type="molecule type" value="Genomic_DNA"/>
</dbReference>
<organism evidence="1 2">
    <name type="scientific">Nitrospirillum amazonense</name>
    <dbReference type="NCBI Taxonomy" id="28077"/>
    <lineage>
        <taxon>Bacteria</taxon>
        <taxon>Pseudomonadati</taxon>
        <taxon>Pseudomonadota</taxon>
        <taxon>Alphaproteobacteria</taxon>
        <taxon>Rhodospirillales</taxon>
        <taxon>Azospirillaceae</taxon>
        <taxon>Nitrospirillum</taxon>
    </lineage>
</organism>
<dbReference type="Pfam" id="PF03308">
    <property type="entry name" value="MeaB"/>
    <property type="match status" value="1"/>
</dbReference>
<keyword evidence="1" id="KW-0808">Transferase</keyword>
<dbReference type="AlphaFoldDB" id="A0A560FFI7"/>
<comment type="caution">
    <text evidence="1">The sequence shown here is derived from an EMBL/GenBank/DDBJ whole genome shotgun (WGS) entry which is preliminary data.</text>
</comment>
<gene>
    <name evidence="1" type="ORF">FBZ89_10777</name>
</gene>
<dbReference type="GO" id="GO:0016301">
    <property type="term" value="F:kinase activity"/>
    <property type="evidence" value="ECO:0007669"/>
    <property type="project" value="UniProtKB-KW"/>
</dbReference>
<keyword evidence="1" id="KW-0418">Kinase</keyword>
<dbReference type="PANTHER" id="PTHR10285">
    <property type="entry name" value="URIDINE KINASE"/>
    <property type="match status" value="1"/>
</dbReference>
<evidence type="ECO:0000313" key="2">
    <source>
        <dbReference type="Proteomes" id="UP000319859"/>
    </source>
</evidence>
<evidence type="ECO:0000313" key="1">
    <source>
        <dbReference type="EMBL" id="TWB20366.1"/>
    </source>
</evidence>